<evidence type="ECO:0000256" key="1">
    <source>
        <dbReference type="ARBA" id="ARBA00022786"/>
    </source>
</evidence>
<feature type="region of interest" description="Disordered" evidence="3">
    <location>
        <begin position="896"/>
        <end position="924"/>
    </location>
</feature>
<feature type="region of interest" description="Disordered" evidence="3">
    <location>
        <begin position="940"/>
        <end position="973"/>
    </location>
</feature>
<dbReference type="GO" id="GO:0004843">
    <property type="term" value="F:cysteine-type deubiquitinase activity"/>
    <property type="evidence" value="ECO:0007669"/>
    <property type="project" value="InterPro"/>
</dbReference>
<keyword evidence="2" id="KW-0378">Hydrolase</keyword>
<feature type="compositionally biased region" description="Basic residues" evidence="3">
    <location>
        <begin position="1118"/>
        <end position="1130"/>
    </location>
</feature>
<proteinExistence type="predicted"/>
<dbReference type="InterPro" id="IPR038765">
    <property type="entry name" value="Papain-like_cys_pep_sf"/>
</dbReference>
<protein>
    <recommendedName>
        <fullName evidence="4">USP domain-containing protein</fullName>
    </recommendedName>
</protein>
<dbReference type="InterPro" id="IPR013087">
    <property type="entry name" value="Znf_C2H2_type"/>
</dbReference>
<dbReference type="InterPro" id="IPR028889">
    <property type="entry name" value="USP"/>
</dbReference>
<evidence type="ECO:0000256" key="3">
    <source>
        <dbReference type="SAM" id="MobiDB-lite"/>
    </source>
</evidence>
<dbReference type="PANTHER" id="PTHR22975:SF9">
    <property type="entry name" value="ECHINUS SPLICE FORM 3"/>
    <property type="match status" value="1"/>
</dbReference>
<sequence>MGRKKRTLANPTPPSPPAAQSDAAAAAAAAAAAGGVDAAAVRALYDKAHASLQKGNHAKALRLMKEAVGRHGEGSPLLLRAHGTVLHRAAQALDEPSARARHERAALEAARRATELAPDSVELALFHASLLHDIASDNAGYEAANAECGRGIGIESPTDPAPHSLRLPAPDVEEVRADLSGLMQKSNMASISLWVKNMGYNNGEDKVRVFPIRRGVEESSELRLLQQAPAPRRQNELKKANKSPEERRKEIEVRLTAMRLMEQHNANAASSSNSQSQQLGDEAPSSSSQSSVSGHRAERRKGGSRKATASSVSGRIDQVREFWGTVPMDRRLAFLSTSISELKSHYATAMHKEKDAATMVSDVLNQAIRFASRSGKWEFWVCGRCEKRFADVESHAQHAMEEHVGVLSSRLRDMEPEEIDDAWEEKLTGSSWRPVDATLALKILEEELADNVGSDRDKDSMSSDIWSVKDKSDTSDSSTSPHNEECDNYVVVTREGDRKWPLSDDEERAQILERIHSSFEILVKNKNLSLGHLNRVLDFAMEELRGMPSGSLLLNHLLDESPLCICFLDASSLRKVLKFLQELTQACGLNNRGLNKDREVGDRDSFSKSCCNLEKITLDSDSSLLILDGQAFEVRSDHENVVADLFLSWLYTGPSVEEQLLDWNRVLEVRSNQCIGILHELEKEFSGLQNWYEQKHEKLRDEVGILAVGSLLCEEQRRRDEMDLYPFQGYEELLKKRQELLKHDAEELFNDCRSELDAISTILGELKTSRFGYDEAFSTSRLYDFDGTEEDEWRFHDFEHSNDSLVQSLVSRLKEQVATELNKIDARIMRISAGIEQLKLKLGPASFLDYRMILLPLLKSFLRARLEELADKDAKERSDAAREAFLAELALDAKRNANKGSDTKQSHDKSKDKKKVKDSRKSKVSKDLSWSDQYIVRPDSVDEETSEQSLPTSDLHFNDQEESKDRLREEADERKLDENLQMQIRVEEEFADKCRISQGSGVGMACMPTDVKLNMEILDKYRCAQNNSSHTYLQGINFGDFQFSEVLLREEHSSLRLCDSDLLQKMENNHSQVQNGLSSPAARSLTSSNVYLTKPTPKVNGVGKNAETKLPTIPSTQKSRRSTGQVHKKYIQGTFNDDDDTRPSIRQSGSPTPRWNSSGKAADIANHSYQDTKQNQLQVLSSDYSQCVHGARSAGENSNSEKVDSCAISSTDLYIEDDKRFKEDLERAVLQSLGTSNEKEIYGAGLRNAAGEYNCFLNVIIQSLWHLERFRDGFLKTLPRHKHIEDSCAVCALYGIFTALSKASEEQGEAVAPTSLRVALSKSYPNSKFFQEGQMNDASEVLGVIFECLHKSYTSHSGCQVKSHEVNCVGSWDCASSSCIAHCLFGMDIYERMNCRNCGLESRRLKYTSFFHNINASSLRTAKAMFPDHSFDYLLEIVMNDHLACDLDDGGCGELNHIHHILSSPPHNNKESVDDISATLAGISTEIDISTFYRGLDRGSKYSLVSVVCYYGQHYHCFAFEDGQWVMYDDQTVKAVGSWDDVLIMCKKGHLQPQVLFFEAAK</sequence>
<dbReference type="STRING" id="77586.A0A0D9VPX2"/>
<reference evidence="5" key="3">
    <citation type="submission" date="2015-04" db="UniProtKB">
        <authorList>
            <consortium name="EnsemblPlants"/>
        </authorList>
    </citation>
    <scope>IDENTIFICATION</scope>
</reference>
<dbReference type="Pfam" id="PF04780">
    <property type="entry name" value="DUF629"/>
    <property type="match status" value="1"/>
</dbReference>
<feature type="compositionally biased region" description="Basic and acidic residues" evidence="3">
    <location>
        <begin position="956"/>
        <end position="973"/>
    </location>
</feature>
<feature type="domain" description="USP" evidence="4">
    <location>
        <begin position="1244"/>
        <end position="1561"/>
    </location>
</feature>
<feature type="compositionally biased region" description="Polar residues" evidence="3">
    <location>
        <begin position="1144"/>
        <end position="1159"/>
    </location>
</feature>
<feature type="compositionally biased region" description="Basic and acidic residues" evidence="3">
    <location>
        <begin position="896"/>
        <end position="911"/>
    </location>
</feature>
<dbReference type="CDD" id="cd02257">
    <property type="entry name" value="Peptidase_C19"/>
    <property type="match status" value="1"/>
</dbReference>
<evidence type="ECO:0000256" key="2">
    <source>
        <dbReference type="ARBA" id="ARBA00022801"/>
    </source>
</evidence>
<dbReference type="Gene3D" id="3.90.70.10">
    <property type="entry name" value="Cysteine proteinases"/>
    <property type="match status" value="1"/>
</dbReference>
<feature type="region of interest" description="Disordered" evidence="3">
    <location>
        <begin position="1088"/>
        <end position="1160"/>
    </location>
</feature>
<dbReference type="InterPro" id="IPR001394">
    <property type="entry name" value="Peptidase_C19_UCH"/>
</dbReference>
<feature type="compositionally biased region" description="Basic and acidic residues" evidence="3">
    <location>
        <begin position="453"/>
        <end position="474"/>
    </location>
</feature>
<name>A0A0D9VPX2_9ORYZ</name>
<feature type="region of interest" description="Disordered" evidence="3">
    <location>
        <begin position="221"/>
        <end position="248"/>
    </location>
</feature>
<dbReference type="PROSITE" id="PS00028">
    <property type="entry name" value="ZINC_FINGER_C2H2_1"/>
    <property type="match status" value="1"/>
</dbReference>
<dbReference type="PANTHER" id="PTHR22975">
    <property type="entry name" value="UBIQUITIN SPECIFIC PROTEINASE"/>
    <property type="match status" value="1"/>
</dbReference>
<dbReference type="Pfam" id="PF04781">
    <property type="entry name" value="DUF627"/>
    <property type="match status" value="1"/>
</dbReference>
<feature type="region of interest" description="Disordered" evidence="3">
    <location>
        <begin position="1"/>
        <end position="22"/>
    </location>
</feature>
<evidence type="ECO:0000259" key="4">
    <source>
        <dbReference type="PROSITE" id="PS50235"/>
    </source>
</evidence>
<dbReference type="InterPro" id="IPR006865">
    <property type="entry name" value="DUF629"/>
</dbReference>
<dbReference type="Pfam" id="PF00443">
    <property type="entry name" value="UCH"/>
    <property type="match status" value="1"/>
</dbReference>
<dbReference type="PROSITE" id="PS50235">
    <property type="entry name" value="USP_3"/>
    <property type="match status" value="1"/>
</dbReference>
<feature type="region of interest" description="Disordered" evidence="3">
    <location>
        <begin position="452"/>
        <end position="485"/>
    </location>
</feature>
<dbReference type="Proteomes" id="UP000032180">
    <property type="component" value="Chromosome 3"/>
</dbReference>
<feature type="compositionally biased region" description="Basic and acidic residues" evidence="3">
    <location>
        <begin position="233"/>
        <end position="248"/>
    </location>
</feature>
<reference evidence="6" key="2">
    <citation type="submission" date="2013-12" db="EMBL/GenBank/DDBJ databases">
        <authorList>
            <person name="Yu Y."/>
            <person name="Lee S."/>
            <person name="de Baynast K."/>
            <person name="Wissotski M."/>
            <person name="Liu L."/>
            <person name="Talag J."/>
            <person name="Goicoechea J."/>
            <person name="Angelova A."/>
            <person name="Jetty R."/>
            <person name="Kudrna D."/>
            <person name="Golser W."/>
            <person name="Rivera L."/>
            <person name="Zhang J."/>
            <person name="Wing R."/>
        </authorList>
    </citation>
    <scope>NUCLEOTIDE SEQUENCE</scope>
</reference>
<dbReference type="GO" id="GO:0016579">
    <property type="term" value="P:protein deubiquitination"/>
    <property type="evidence" value="ECO:0007669"/>
    <property type="project" value="InterPro"/>
</dbReference>
<dbReference type="InterPro" id="IPR006866">
    <property type="entry name" value="DUF627_N"/>
</dbReference>
<evidence type="ECO:0000313" key="5">
    <source>
        <dbReference type="EnsemblPlants" id="LPERR03G04290.2"/>
    </source>
</evidence>
<dbReference type="eggNOG" id="KOG1887">
    <property type="taxonomic scope" value="Eukaryota"/>
</dbReference>
<organism evidence="5 6">
    <name type="scientific">Leersia perrieri</name>
    <dbReference type="NCBI Taxonomy" id="77586"/>
    <lineage>
        <taxon>Eukaryota</taxon>
        <taxon>Viridiplantae</taxon>
        <taxon>Streptophyta</taxon>
        <taxon>Embryophyta</taxon>
        <taxon>Tracheophyta</taxon>
        <taxon>Spermatophyta</taxon>
        <taxon>Magnoliopsida</taxon>
        <taxon>Liliopsida</taxon>
        <taxon>Poales</taxon>
        <taxon>Poaceae</taxon>
        <taxon>BOP clade</taxon>
        <taxon>Oryzoideae</taxon>
        <taxon>Oryzeae</taxon>
        <taxon>Oryzinae</taxon>
        <taxon>Leersia</taxon>
    </lineage>
</organism>
<reference evidence="5 6" key="1">
    <citation type="submission" date="2012-08" db="EMBL/GenBank/DDBJ databases">
        <title>Oryza genome evolution.</title>
        <authorList>
            <person name="Wing R.A."/>
        </authorList>
    </citation>
    <scope>NUCLEOTIDE SEQUENCE</scope>
</reference>
<dbReference type="SUPFAM" id="SSF54001">
    <property type="entry name" value="Cysteine proteinases"/>
    <property type="match status" value="1"/>
</dbReference>
<accession>A0A0D9VPX2</accession>
<keyword evidence="6" id="KW-1185">Reference proteome</keyword>
<feature type="region of interest" description="Disordered" evidence="3">
    <location>
        <begin position="266"/>
        <end position="312"/>
    </location>
</feature>
<keyword evidence="1" id="KW-0833">Ubl conjugation pathway</keyword>
<dbReference type="Gramene" id="LPERR03G04290.2">
    <property type="protein sequence ID" value="LPERR03G04290.2"/>
    <property type="gene ID" value="LPERR03G04290"/>
</dbReference>
<dbReference type="InterPro" id="IPR052398">
    <property type="entry name" value="Ubiquitin_hydrolase_53/54"/>
</dbReference>
<dbReference type="EnsemblPlants" id="LPERR03G04290.2">
    <property type="protein sequence ID" value="LPERR03G04290.2"/>
    <property type="gene ID" value="LPERR03G04290"/>
</dbReference>
<evidence type="ECO:0000313" key="6">
    <source>
        <dbReference type="Proteomes" id="UP000032180"/>
    </source>
</evidence>
<feature type="compositionally biased region" description="Low complexity" evidence="3">
    <location>
        <begin position="266"/>
        <end position="278"/>
    </location>
</feature>